<proteinExistence type="predicted"/>
<gene>
    <name evidence="1" type="ORF">KL86DPRO_20290</name>
</gene>
<organism evidence="1">
    <name type="scientific">uncultured delta proteobacterium</name>
    <dbReference type="NCBI Taxonomy" id="34034"/>
    <lineage>
        <taxon>Bacteria</taxon>
        <taxon>Deltaproteobacteria</taxon>
        <taxon>environmental samples</taxon>
    </lineage>
</organism>
<name>A0A212JXW9_9DELT</name>
<protein>
    <submittedName>
        <fullName evidence="1">Uncharacterized protein</fullName>
    </submittedName>
</protein>
<sequence length="88" mass="9324">MRLEVLRAKEKDLRQKKRNPLIFMVGGEGLEPVTLGLQGKGSTPGGQSFTAAAAVVGDLFQDVSARLLHHSGTVAEHAAGLRSVGCRE</sequence>
<dbReference type="AlphaFoldDB" id="A0A212JXW9"/>
<dbReference type="EMBL" id="FLUQ01000002">
    <property type="protein sequence ID" value="SBW04286.1"/>
    <property type="molecule type" value="Genomic_DNA"/>
</dbReference>
<reference evidence="1" key="1">
    <citation type="submission" date="2016-04" db="EMBL/GenBank/DDBJ databases">
        <authorList>
            <person name="Evans L.H."/>
            <person name="Alamgir A."/>
            <person name="Owens N."/>
            <person name="Weber N.D."/>
            <person name="Virtaneva K."/>
            <person name="Barbian K."/>
            <person name="Babar A."/>
            <person name="Rosenke K."/>
        </authorList>
    </citation>
    <scope>NUCLEOTIDE SEQUENCE</scope>
    <source>
        <strain evidence="1">86</strain>
    </source>
</reference>
<accession>A0A212JXW9</accession>
<evidence type="ECO:0000313" key="1">
    <source>
        <dbReference type="EMBL" id="SBW04286.1"/>
    </source>
</evidence>